<dbReference type="InterPro" id="IPR029032">
    <property type="entry name" value="AhpD-like"/>
</dbReference>
<sequence>MSKLPPSLKALINAPFARPGQAPAPPRIKEIYQRIAQEARDNNYGERPWLTLTAAATFTLNSPASLLILHTIASSPPSTTTPLAAAELIREIGLKCISFNGIPRSINCLNSFRFSLPTTDRWVADLATAPTRSIDAANLAVARQRGRALWQSVYTPLHDKLEAKLAVAHPDLPVHILQSHYGPLLSDPEGPSGGVARVGRSLTSVVAIACLRAQTGVGPQVLSHVFGLRKAVEQGAHAAEGEAEAEGLARLASDEGCEWILRSVDSIAEAIGGSFASGGG</sequence>
<reference evidence="1" key="2">
    <citation type="submission" date="2023-06" db="EMBL/GenBank/DDBJ databases">
        <authorList>
            <consortium name="Lawrence Berkeley National Laboratory"/>
            <person name="Haridas S."/>
            <person name="Hensen N."/>
            <person name="Bonometti L."/>
            <person name="Westerberg I."/>
            <person name="Brannstrom I.O."/>
            <person name="Guillou S."/>
            <person name="Cros-Aarteil S."/>
            <person name="Calhoun S."/>
            <person name="Kuo A."/>
            <person name="Mondo S."/>
            <person name="Pangilinan J."/>
            <person name="Riley R."/>
            <person name="Labutti K."/>
            <person name="Andreopoulos B."/>
            <person name="Lipzen A."/>
            <person name="Chen C."/>
            <person name="Yanf M."/>
            <person name="Daum C."/>
            <person name="Ng V."/>
            <person name="Clum A."/>
            <person name="Steindorff A."/>
            <person name="Ohm R."/>
            <person name="Martin F."/>
            <person name="Silar P."/>
            <person name="Natvig D."/>
            <person name="Lalanne C."/>
            <person name="Gautier V."/>
            <person name="Ament-Velasquez S.L."/>
            <person name="Kruys A."/>
            <person name="Hutchinson M.I."/>
            <person name="Powell A.J."/>
            <person name="Barry K."/>
            <person name="Miller A.N."/>
            <person name="Grigoriev I.V."/>
            <person name="Debuchy R."/>
            <person name="Gladieux P."/>
            <person name="Thoren M.H."/>
            <person name="Johannesson H."/>
        </authorList>
    </citation>
    <scope>NUCLEOTIDE SEQUENCE</scope>
    <source>
        <strain evidence="1">CBS 314.62</strain>
    </source>
</reference>
<dbReference type="Proteomes" id="UP001270362">
    <property type="component" value="Unassembled WGS sequence"/>
</dbReference>
<organism evidence="1 2">
    <name type="scientific">Podospora appendiculata</name>
    <dbReference type="NCBI Taxonomy" id="314037"/>
    <lineage>
        <taxon>Eukaryota</taxon>
        <taxon>Fungi</taxon>
        <taxon>Dikarya</taxon>
        <taxon>Ascomycota</taxon>
        <taxon>Pezizomycotina</taxon>
        <taxon>Sordariomycetes</taxon>
        <taxon>Sordariomycetidae</taxon>
        <taxon>Sordariales</taxon>
        <taxon>Podosporaceae</taxon>
        <taxon>Podospora</taxon>
    </lineage>
</organism>
<dbReference type="PANTHER" id="PTHR28180">
    <property type="entry name" value="CONSERVED MITOCHONDRIAL PROTEIN-RELATED"/>
    <property type="match status" value="1"/>
</dbReference>
<dbReference type="InterPro" id="IPR052999">
    <property type="entry name" value="PTS1_Protein"/>
</dbReference>
<reference evidence="1" key="1">
    <citation type="journal article" date="2023" name="Mol. Phylogenet. Evol.">
        <title>Genome-scale phylogeny and comparative genomics of the fungal order Sordariales.</title>
        <authorList>
            <person name="Hensen N."/>
            <person name="Bonometti L."/>
            <person name="Westerberg I."/>
            <person name="Brannstrom I.O."/>
            <person name="Guillou S."/>
            <person name="Cros-Aarteil S."/>
            <person name="Calhoun S."/>
            <person name="Haridas S."/>
            <person name="Kuo A."/>
            <person name="Mondo S."/>
            <person name="Pangilinan J."/>
            <person name="Riley R."/>
            <person name="LaButti K."/>
            <person name="Andreopoulos B."/>
            <person name="Lipzen A."/>
            <person name="Chen C."/>
            <person name="Yan M."/>
            <person name="Daum C."/>
            <person name="Ng V."/>
            <person name="Clum A."/>
            <person name="Steindorff A."/>
            <person name="Ohm R.A."/>
            <person name="Martin F."/>
            <person name="Silar P."/>
            <person name="Natvig D.O."/>
            <person name="Lalanne C."/>
            <person name="Gautier V."/>
            <person name="Ament-Velasquez S.L."/>
            <person name="Kruys A."/>
            <person name="Hutchinson M.I."/>
            <person name="Powell A.J."/>
            <person name="Barry K."/>
            <person name="Miller A.N."/>
            <person name="Grigoriev I.V."/>
            <person name="Debuchy R."/>
            <person name="Gladieux P."/>
            <person name="Hiltunen Thoren M."/>
            <person name="Johannesson H."/>
        </authorList>
    </citation>
    <scope>NUCLEOTIDE SEQUENCE</scope>
    <source>
        <strain evidence="1">CBS 314.62</strain>
    </source>
</reference>
<dbReference type="Gene3D" id="1.20.1290.10">
    <property type="entry name" value="AhpD-like"/>
    <property type="match status" value="1"/>
</dbReference>
<comment type="caution">
    <text evidence="1">The sequence shown here is derived from an EMBL/GenBank/DDBJ whole genome shotgun (WGS) entry which is preliminary data.</text>
</comment>
<proteinExistence type="predicted"/>
<evidence type="ECO:0000313" key="1">
    <source>
        <dbReference type="EMBL" id="KAK3689495.1"/>
    </source>
</evidence>
<evidence type="ECO:0000313" key="2">
    <source>
        <dbReference type="Proteomes" id="UP001270362"/>
    </source>
</evidence>
<gene>
    <name evidence="1" type="ORF">B0T22DRAFT_408526</name>
</gene>
<dbReference type="PANTHER" id="PTHR28180:SF2">
    <property type="entry name" value="PEROXISOMAL PROTEIN 2"/>
    <property type="match status" value="1"/>
</dbReference>
<evidence type="ECO:0008006" key="3">
    <source>
        <dbReference type="Google" id="ProtNLM"/>
    </source>
</evidence>
<accession>A0AAE0XB74</accession>
<dbReference type="AlphaFoldDB" id="A0AAE0XB74"/>
<dbReference type="EMBL" id="JAULSO010000002">
    <property type="protein sequence ID" value="KAK3689495.1"/>
    <property type="molecule type" value="Genomic_DNA"/>
</dbReference>
<feature type="non-terminal residue" evidence="1">
    <location>
        <position position="280"/>
    </location>
</feature>
<protein>
    <recommendedName>
        <fullName evidence="3">Dol-P-Man:Man(5)GlcNAc(2)-PP-Dol alpha-1,3-mannosyltransferase</fullName>
    </recommendedName>
</protein>
<name>A0AAE0XB74_9PEZI</name>
<keyword evidence="2" id="KW-1185">Reference proteome</keyword>